<sequence length="69" mass="7683">MLHCTTCSCLLSIAVQHLLDQIAKTKTYNSGDSPVVTHLTTSPPVEDLTCGERTGSSARFRRWSYVLER</sequence>
<reference evidence="1 2" key="1">
    <citation type="journal article" date="2012" name="PLoS Pathog.">
        <title>Diverse lifestyles and strategies of plant pathogenesis encoded in the genomes of eighteen Dothideomycetes fungi.</title>
        <authorList>
            <person name="Ohm R.A."/>
            <person name="Feau N."/>
            <person name="Henrissat B."/>
            <person name="Schoch C.L."/>
            <person name="Horwitz B.A."/>
            <person name="Barry K.W."/>
            <person name="Condon B.J."/>
            <person name="Copeland A.C."/>
            <person name="Dhillon B."/>
            <person name="Glaser F."/>
            <person name="Hesse C.N."/>
            <person name="Kosti I."/>
            <person name="LaButti K."/>
            <person name="Lindquist E.A."/>
            <person name="Lucas S."/>
            <person name="Salamov A.A."/>
            <person name="Bradshaw R.E."/>
            <person name="Ciuffetti L."/>
            <person name="Hamelin R.C."/>
            <person name="Kema G.H.J."/>
            <person name="Lawrence C."/>
            <person name="Scott J.A."/>
            <person name="Spatafora J.W."/>
            <person name="Turgeon B.G."/>
            <person name="de Wit P.J.G.M."/>
            <person name="Zhong S."/>
            <person name="Goodwin S.B."/>
            <person name="Grigoriev I.V."/>
        </authorList>
    </citation>
    <scope>NUCLEOTIDE SEQUENCE [LARGE SCALE GENOMIC DNA]</scope>
    <source>
        <strain evidence="2">C5 / ATCC 48332 / race O</strain>
    </source>
</reference>
<organism evidence="1 2">
    <name type="scientific">Cochliobolus heterostrophus (strain C5 / ATCC 48332 / race O)</name>
    <name type="common">Southern corn leaf blight fungus</name>
    <name type="synonym">Bipolaris maydis</name>
    <dbReference type="NCBI Taxonomy" id="701091"/>
    <lineage>
        <taxon>Eukaryota</taxon>
        <taxon>Fungi</taxon>
        <taxon>Dikarya</taxon>
        <taxon>Ascomycota</taxon>
        <taxon>Pezizomycotina</taxon>
        <taxon>Dothideomycetes</taxon>
        <taxon>Pleosporomycetidae</taxon>
        <taxon>Pleosporales</taxon>
        <taxon>Pleosporineae</taxon>
        <taxon>Pleosporaceae</taxon>
        <taxon>Bipolaris</taxon>
    </lineage>
</organism>
<gene>
    <name evidence="1" type="ORF">COCHEDRAFT_1088584</name>
</gene>
<accession>M2TFR7</accession>
<name>M2TFR7_COCH5</name>
<protein>
    <submittedName>
        <fullName evidence="1">Uncharacterized protein</fullName>
    </submittedName>
</protein>
<dbReference type="AlphaFoldDB" id="M2TFR7"/>
<dbReference type="EMBL" id="KB445570">
    <property type="protein sequence ID" value="EMD96295.1"/>
    <property type="molecule type" value="Genomic_DNA"/>
</dbReference>
<reference evidence="2" key="2">
    <citation type="journal article" date="2013" name="PLoS Genet.">
        <title>Comparative genome structure, secondary metabolite, and effector coding capacity across Cochliobolus pathogens.</title>
        <authorList>
            <person name="Condon B.J."/>
            <person name="Leng Y."/>
            <person name="Wu D."/>
            <person name="Bushley K.E."/>
            <person name="Ohm R.A."/>
            <person name="Otillar R."/>
            <person name="Martin J."/>
            <person name="Schackwitz W."/>
            <person name="Grimwood J."/>
            <person name="MohdZainudin N."/>
            <person name="Xue C."/>
            <person name="Wang R."/>
            <person name="Manning V.A."/>
            <person name="Dhillon B."/>
            <person name="Tu Z.J."/>
            <person name="Steffenson B.J."/>
            <person name="Salamov A."/>
            <person name="Sun H."/>
            <person name="Lowry S."/>
            <person name="LaButti K."/>
            <person name="Han J."/>
            <person name="Copeland A."/>
            <person name="Lindquist E."/>
            <person name="Barry K."/>
            <person name="Schmutz J."/>
            <person name="Baker S.E."/>
            <person name="Ciuffetti L.M."/>
            <person name="Grigoriev I.V."/>
            <person name="Zhong S."/>
            <person name="Turgeon B.G."/>
        </authorList>
    </citation>
    <scope>NUCLEOTIDE SEQUENCE [LARGE SCALE GENOMIC DNA]</scope>
    <source>
        <strain evidence="2">C5 / ATCC 48332 / race O</strain>
    </source>
</reference>
<dbReference type="eggNOG" id="ENOG502RJ2P">
    <property type="taxonomic scope" value="Eukaryota"/>
</dbReference>
<dbReference type="OrthoDB" id="3763505at2759"/>
<keyword evidence="2" id="KW-1185">Reference proteome</keyword>
<dbReference type="Proteomes" id="UP000016936">
    <property type="component" value="Unassembled WGS sequence"/>
</dbReference>
<dbReference type="HOGENOM" id="CLU_188785_1_0_1"/>
<proteinExistence type="predicted"/>
<evidence type="ECO:0000313" key="2">
    <source>
        <dbReference type="Proteomes" id="UP000016936"/>
    </source>
</evidence>
<evidence type="ECO:0000313" key="1">
    <source>
        <dbReference type="EMBL" id="EMD96295.1"/>
    </source>
</evidence>
<dbReference type="OMA" id="IAYHRLM"/>